<reference evidence="1" key="2">
    <citation type="journal article" date="2015" name="Fish Shellfish Immunol.">
        <title>Early steps in the European eel (Anguilla anguilla)-Vibrio vulnificus interaction in the gills: Role of the RtxA13 toxin.</title>
        <authorList>
            <person name="Callol A."/>
            <person name="Pajuelo D."/>
            <person name="Ebbesson L."/>
            <person name="Teles M."/>
            <person name="MacKenzie S."/>
            <person name="Amaro C."/>
        </authorList>
    </citation>
    <scope>NUCLEOTIDE SEQUENCE</scope>
</reference>
<accession>A0A0E9T109</accession>
<dbReference type="EMBL" id="GBXM01062159">
    <property type="protein sequence ID" value="JAH46418.1"/>
    <property type="molecule type" value="Transcribed_RNA"/>
</dbReference>
<reference evidence="1" key="1">
    <citation type="submission" date="2014-11" db="EMBL/GenBank/DDBJ databases">
        <authorList>
            <person name="Amaro Gonzalez C."/>
        </authorList>
    </citation>
    <scope>NUCLEOTIDE SEQUENCE</scope>
</reference>
<protein>
    <submittedName>
        <fullName evidence="1">Uncharacterized protein</fullName>
    </submittedName>
</protein>
<dbReference type="AlphaFoldDB" id="A0A0E9T109"/>
<proteinExistence type="predicted"/>
<evidence type="ECO:0000313" key="1">
    <source>
        <dbReference type="EMBL" id="JAH46418.1"/>
    </source>
</evidence>
<organism evidence="1">
    <name type="scientific">Anguilla anguilla</name>
    <name type="common">European freshwater eel</name>
    <name type="synonym">Muraena anguilla</name>
    <dbReference type="NCBI Taxonomy" id="7936"/>
    <lineage>
        <taxon>Eukaryota</taxon>
        <taxon>Metazoa</taxon>
        <taxon>Chordata</taxon>
        <taxon>Craniata</taxon>
        <taxon>Vertebrata</taxon>
        <taxon>Euteleostomi</taxon>
        <taxon>Actinopterygii</taxon>
        <taxon>Neopterygii</taxon>
        <taxon>Teleostei</taxon>
        <taxon>Anguilliformes</taxon>
        <taxon>Anguillidae</taxon>
        <taxon>Anguilla</taxon>
    </lineage>
</organism>
<sequence length="25" mass="3122">MKDLYNDRVVFFLKVEKIKDMTFQL</sequence>
<name>A0A0E9T109_ANGAN</name>